<feature type="active site" description="Proton donor/acceptor" evidence="9">
    <location>
        <position position="249"/>
    </location>
</feature>
<dbReference type="PANTHER" id="PTHR10889:SF3">
    <property type="entry name" value="DEOXYRIBOSE-PHOSPHATE ALDOLASE"/>
    <property type="match status" value="1"/>
</dbReference>
<dbReference type="Pfam" id="PF01791">
    <property type="entry name" value="DeoC"/>
    <property type="match status" value="1"/>
</dbReference>
<evidence type="ECO:0000256" key="5">
    <source>
        <dbReference type="ARBA" id="ARBA00023270"/>
    </source>
</evidence>
<feature type="active site" description="Schiff-base intermediate with acetaldehyde" evidence="9">
    <location>
        <position position="213"/>
    </location>
</feature>
<dbReference type="NCBIfam" id="TIGR00126">
    <property type="entry name" value="deoC"/>
    <property type="match status" value="1"/>
</dbReference>
<dbReference type="PANTHER" id="PTHR10889">
    <property type="entry name" value="DEOXYRIBOSE-PHOSPHATE ALDOLASE"/>
    <property type="match status" value="1"/>
</dbReference>
<comment type="catalytic activity">
    <reaction evidence="8">
        <text>2-deoxy-D-ribose 5-phosphate = D-glyceraldehyde 3-phosphate + acetaldehyde</text>
        <dbReference type="Rhea" id="RHEA:12821"/>
        <dbReference type="ChEBI" id="CHEBI:15343"/>
        <dbReference type="ChEBI" id="CHEBI:59776"/>
        <dbReference type="ChEBI" id="CHEBI:62877"/>
        <dbReference type="EC" id="4.1.2.4"/>
    </reaction>
</comment>
<dbReference type="GO" id="GO:0016052">
    <property type="term" value="P:carbohydrate catabolic process"/>
    <property type="evidence" value="ECO:0007669"/>
    <property type="project" value="TreeGrafter"/>
</dbReference>
<evidence type="ECO:0000256" key="3">
    <source>
        <dbReference type="ARBA" id="ARBA00012515"/>
    </source>
</evidence>
<evidence type="ECO:0000313" key="11">
    <source>
        <dbReference type="Proteomes" id="UP000639338"/>
    </source>
</evidence>
<dbReference type="CDD" id="cd00959">
    <property type="entry name" value="DeoC"/>
    <property type="match status" value="1"/>
</dbReference>
<dbReference type="UniPathway" id="UPA00002">
    <property type="reaction ID" value="UER00468"/>
</dbReference>
<dbReference type="GO" id="GO:0004139">
    <property type="term" value="F:deoxyribose-phosphate aldolase activity"/>
    <property type="evidence" value="ECO:0007669"/>
    <property type="project" value="UniProtKB-EC"/>
</dbReference>
<dbReference type="SMART" id="SM01133">
    <property type="entry name" value="DeoC"/>
    <property type="match status" value="1"/>
</dbReference>
<dbReference type="EMBL" id="JACMRX010000003">
    <property type="protein sequence ID" value="KAF7992708.1"/>
    <property type="molecule type" value="Genomic_DNA"/>
</dbReference>
<evidence type="ECO:0000256" key="1">
    <source>
        <dbReference type="ARBA" id="ARBA00004816"/>
    </source>
</evidence>
<keyword evidence="11" id="KW-1185">Reference proteome</keyword>
<evidence type="ECO:0000256" key="8">
    <source>
        <dbReference type="ARBA" id="ARBA00048791"/>
    </source>
</evidence>
<name>A0A834XUF6_APHGI</name>
<evidence type="ECO:0000256" key="2">
    <source>
        <dbReference type="ARBA" id="ARBA00009473"/>
    </source>
</evidence>
<dbReference type="OrthoDB" id="70823at2759"/>
<comment type="pathway">
    <text evidence="1">Carbohydrate degradation; 2-deoxy-D-ribose 1-phosphate degradation; D-glyceraldehyde 3-phosphate and acetaldehyde from 2-deoxy-alpha-D-ribose 1-phosphate: step 2/2.</text>
</comment>
<accession>A0A834XUF6</accession>
<comment type="caution">
    <text evidence="10">The sequence shown here is derived from an EMBL/GenBank/DDBJ whole genome shotgun (WGS) entry which is preliminary data.</text>
</comment>
<dbReference type="GO" id="GO:0005737">
    <property type="term" value="C:cytoplasm"/>
    <property type="evidence" value="ECO:0007669"/>
    <property type="project" value="InterPro"/>
</dbReference>
<gene>
    <name evidence="10" type="ORF">HCN44_005052</name>
</gene>
<dbReference type="GO" id="GO:0046386">
    <property type="term" value="P:deoxyribose phosphate catabolic process"/>
    <property type="evidence" value="ECO:0007669"/>
    <property type="project" value="UniProtKB-UniPathway"/>
</dbReference>
<evidence type="ECO:0000256" key="4">
    <source>
        <dbReference type="ARBA" id="ARBA00023239"/>
    </source>
</evidence>
<evidence type="ECO:0000313" key="10">
    <source>
        <dbReference type="EMBL" id="KAF7992708.1"/>
    </source>
</evidence>
<dbReference type="AlphaFoldDB" id="A0A834XUF6"/>
<comment type="similarity">
    <text evidence="2">Belongs to the DeoC/FbaB aldolase family. DeoC type 2 subfamily.</text>
</comment>
<dbReference type="InterPro" id="IPR013785">
    <property type="entry name" value="Aldolase_TIM"/>
</dbReference>
<proteinExistence type="inferred from homology"/>
<dbReference type="EC" id="4.1.2.4" evidence="3"/>
<sequence length="302" mass="33377">MEKQSRVYSHPEVDKTIKISDDLIEEKIKIIKNKANKLPDNEREIILRKSIGHIDLTSLNLDDTTETIEKLCSKAINPLNLEERSDNIHTAAVCVYPARATDAINFLINKNATYLPVASVAGDFPAGKLPFDERLQEVIDVVAMGVQEIDIVIDRSLVLNEDWDTLFKEISEMKKACGNKCLKTILSTGDLPSLEHVYHAAMVAMQAGSDFIKTSTGKETVNATLPVGIVMSSAIKIYEKNTGRKVGFKAAGGIKTANQVVEWMILVESELGHDHLDNTNLFRVGASSLLDDIVENISLKKM</sequence>
<dbReference type="GO" id="GO:0009264">
    <property type="term" value="P:deoxyribonucleotide catabolic process"/>
    <property type="evidence" value="ECO:0007669"/>
    <property type="project" value="InterPro"/>
</dbReference>
<dbReference type="Proteomes" id="UP000639338">
    <property type="component" value="Unassembled WGS sequence"/>
</dbReference>
<dbReference type="Gene3D" id="3.20.20.70">
    <property type="entry name" value="Aldolase class I"/>
    <property type="match status" value="1"/>
</dbReference>
<organism evidence="10 11">
    <name type="scientific">Aphidius gifuensis</name>
    <name type="common">Parasitoid wasp</name>
    <dbReference type="NCBI Taxonomy" id="684658"/>
    <lineage>
        <taxon>Eukaryota</taxon>
        <taxon>Metazoa</taxon>
        <taxon>Ecdysozoa</taxon>
        <taxon>Arthropoda</taxon>
        <taxon>Hexapoda</taxon>
        <taxon>Insecta</taxon>
        <taxon>Pterygota</taxon>
        <taxon>Neoptera</taxon>
        <taxon>Endopterygota</taxon>
        <taxon>Hymenoptera</taxon>
        <taxon>Apocrita</taxon>
        <taxon>Ichneumonoidea</taxon>
        <taxon>Braconidae</taxon>
        <taxon>Aphidiinae</taxon>
        <taxon>Aphidius</taxon>
    </lineage>
</organism>
<reference evidence="10 11" key="1">
    <citation type="submission" date="2020-08" db="EMBL/GenBank/DDBJ databases">
        <title>Aphidius gifuensis genome sequencing and assembly.</title>
        <authorList>
            <person name="Du Z."/>
        </authorList>
    </citation>
    <scope>NUCLEOTIDE SEQUENCE [LARGE SCALE GENOMIC DNA]</scope>
    <source>
        <strain evidence="10">YNYX2018</strain>
        <tissue evidence="10">Adults</tissue>
    </source>
</reference>
<evidence type="ECO:0000256" key="7">
    <source>
        <dbReference type="ARBA" id="ARBA00032755"/>
    </source>
</evidence>
<keyword evidence="4" id="KW-0456">Lyase</keyword>
<dbReference type="PIRSF" id="PIRSF001357">
    <property type="entry name" value="DeoC"/>
    <property type="match status" value="1"/>
</dbReference>
<dbReference type="InterPro" id="IPR011343">
    <property type="entry name" value="DeoC"/>
</dbReference>
<evidence type="ECO:0000256" key="9">
    <source>
        <dbReference type="PIRSR" id="PIRSR001357-50"/>
    </source>
</evidence>
<dbReference type="SUPFAM" id="SSF51569">
    <property type="entry name" value="Aldolase"/>
    <property type="match status" value="1"/>
</dbReference>
<dbReference type="InterPro" id="IPR002915">
    <property type="entry name" value="DeoC/FbaB/LacD_aldolase"/>
</dbReference>
<protein>
    <recommendedName>
        <fullName evidence="3">deoxyribose-phosphate aldolase</fullName>
        <ecNumber evidence="3">4.1.2.4</ecNumber>
    </recommendedName>
    <alternativeName>
        <fullName evidence="7">2-deoxy-D-ribose 5-phosphate aldolase</fullName>
    </alternativeName>
    <alternativeName>
        <fullName evidence="6">Phosphodeoxyriboaldolase</fullName>
    </alternativeName>
</protein>
<keyword evidence="5 9" id="KW-0704">Schiff base</keyword>
<evidence type="ECO:0000256" key="6">
    <source>
        <dbReference type="ARBA" id="ARBA00031814"/>
    </source>
</evidence>